<dbReference type="InterPro" id="IPR002068">
    <property type="entry name" value="A-crystallin/Hsp20_dom"/>
</dbReference>
<accession>A0AA35X7Y8</accession>
<evidence type="ECO:0000256" key="3">
    <source>
        <dbReference type="RuleBase" id="RU003616"/>
    </source>
</evidence>
<keyword evidence="7" id="KW-1185">Reference proteome</keyword>
<dbReference type="PANTHER" id="PTHR11527">
    <property type="entry name" value="HEAT-SHOCK PROTEIN 20 FAMILY MEMBER"/>
    <property type="match status" value="1"/>
</dbReference>
<feature type="compositionally biased region" description="Basic and acidic residues" evidence="4">
    <location>
        <begin position="130"/>
        <end position="145"/>
    </location>
</feature>
<dbReference type="Proteomes" id="UP001174909">
    <property type="component" value="Unassembled WGS sequence"/>
</dbReference>
<dbReference type="SUPFAM" id="SSF49764">
    <property type="entry name" value="HSP20-like chaperones"/>
    <property type="match status" value="1"/>
</dbReference>
<gene>
    <name evidence="6" type="ORF">GBAR_LOCUS26884</name>
</gene>
<dbReference type="CDD" id="cd06464">
    <property type="entry name" value="ACD_sHsps-like"/>
    <property type="match status" value="1"/>
</dbReference>
<organism evidence="6 7">
    <name type="scientific">Geodia barretti</name>
    <name type="common">Barrett's horny sponge</name>
    <dbReference type="NCBI Taxonomy" id="519541"/>
    <lineage>
        <taxon>Eukaryota</taxon>
        <taxon>Metazoa</taxon>
        <taxon>Porifera</taxon>
        <taxon>Demospongiae</taxon>
        <taxon>Heteroscleromorpha</taxon>
        <taxon>Tetractinellida</taxon>
        <taxon>Astrophorina</taxon>
        <taxon>Geodiidae</taxon>
        <taxon>Geodia</taxon>
    </lineage>
</organism>
<reference evidence="6" key="1">
    <citation type="submission" date="2023-03" db="EMBL/GenBank/DDBJ databases">
        <authorList>
            <person name="Steffen K."/>
            <person name="Cardenas P."/>
        </authorList>
    </citation>
    <scope>NUCLEOTIDE SEQUENCE</scope>
</reference>
<evidence type="ECO:0000256" key="2">
    <source>
        <dbReference type="PROSITE-ProRule" id="PRU00285"/>
    </source>
</evidence>
<evidence type="ECO:0000313" key="7">
    <source>
        <dbReference type="Proteomes" id="UP001174909"/>
    </source>
</evidence>
<evidence type="ECO:0000259" key="5">
    <source>
        <dbReference type="PROSITE" id="PS01031"/>
    </source>
</evidence>
<dbReference type="EMBL" id="CASHTH010003749">
    <property type="protein sequence ID" value="CAI8048773.1"/>
    <property type="molecule type" value="Genomic_DNA"/>
</dbReference>
<evidence type="ECO:0000256" key="1">
    <source>
        <dbReference type="ARBA" id="ARBA00023016"/>
    </source>
</evidence>
<proteinExistence type="inferred from homology"/>
<evidence type="ECO:0000256" key="4">
    <source>
        <dbReference type="SAM" id="MobiDB-lite"/>
    </source>
</evidence>
<protein>
    <submittedName>
        <fullName evidence="6">Small heat shock protein C2</fullName>
    </submittedName>
</protein>
<dbReference type="InterPro" id="IPR008978">
    <property type="entry name" value="HSP20-like_chaperone"/>
</dbReference>
<keyword evidence="1 6" id="KW-0346">Stress response</keyword>
<evidence type="ECO:0000313" key="6">
    <source>
        <dbReference type="EMBL" id="CAI8048773.1"/>
    </source>
</evidence>
<sequence>MTYLTLRRPTGNPFRFYSPFFAPQHTRTDADRHNWTPSVDISETDDGFEVRAELPGIAKDDVHVSVKDNLLTLSGEKRQEKADDTQNYRRVERRYGSFQRRFTLPAEVATDSIKAKFGDGVLTPPSEPEAALKTDTRDTRSQHVS</sequence>
<dbReference type="PROSITE" id="PS01031">
    <property type="entry name" value="SHSP"/>
    <property type="match status" value="1"/>
</dbReference>
<name>A0AA35X7Y8_GEOBA</name>
<dbReference type="AlphaFoldDB" id="A0AA35X7Y8"/>
<dbReference type="Pfam" id="PF00011">
    <property type="entry name" value="HSP20"/>
    <property type="match status" value="1"/>
</dbReference>
<feature type="domain" description="SHSP" evidence="5">
    <location>
        <begin position="30"/>
        <end position="145"/>
    </location>
</feature>
<dbReference type="InterPro" id="IPR031107">
    <property type="entry name" value="Small_HSP"/>
</dbReference>
<comment type="caution">
    <text evidence="6">The sequence shown here is derived from an EMBL/GenBank/DDBJ whole genome shotgun (WGS) entry which is preliminary data.</text>
</comment>
<dbReference type="Gene3D" id="2.60.40.790">
    <property type="match status" value="1"/>
</dbReference>
<feature type="region of interest" description="Disordered" evidence="4">
    <location>
        <begin position="115"/>
        <end position="145"/>
    </location>
</feature>
<comment type="similarity">
    <text evidence="2 3">Belongs to the small heat shock protein (HSP20) family.</text>
</comment>